<sequence length="353" mass="40701">MIQKTVINIPIKKAIQNLVVLLFGVLLWAGSIVNQKQIEDYHSGVSVRYVGPQLTEQQIKYILQSMSDRQDANIPEITLWQREENILVSREGMKRSLDVSLVTVAGDMSKVHPGMLVLGGYPSSEDLVGCILDRDTARKLFGSENVVGMKLKLREKEYIIRGIMKKGNRNMIIIRAEENGISDQYSCMELQFSETHNADTLAKEFVSTYGLGEPAAYINGYAYRYLADRVVHIPVWLCVIWIVILMLRKVYRWKASLILSILGYLSIILFSMILFKLTDFRITFPSSLIPNRWSDFDFWVSQWRKMGDMLREREGMLQYYKEIVLRKRFFIVVLGVIPTIIAEVIVIRGMSRE</sequence>
<proteinExistence type="predicted"/>
<name>A0A8J7HB53_9FIRM</name>
<dbReference type="EMBL" id="JAEAGR010000001">
    <property type="protein sequence ID" value="MBH1939607.1"/>
    <property type="molecule type" value="Genomic_DNA"/>
</dbReference>
<comment type="caution">
    <text evidence="3">The sequence shown here is derived from an EMBL/GenBank/DDBJ whole genome shotgun (WGS) entry which is preliminary data.</text>
</comment>
<feature type="transmembrane region" description="Helical" evidence="1">
    <location>
        <begin position="329"/>
        <end position="350"/>
    </location>
</feature>
<evidence type="ECO:0000313" key="3">
    <source>
        <dbReference type="EMBL" id="MBH1939607.1"/>
    </source>
</evidence>
<organism evidence="3 4">
    <name type="scientific">Mobilitalea sibirica</name>
    <dbReference type="NCBI Taxonomy" id="1462919"/>
    <lineage>
        <taxon>Bacteria</taxon>
        <taxon>Bacillati</taxon>
        <taxon>Bacillota</taxon>
        <taxon>Clostridia</taxon>
        <taxon>Lachnospirales</taxon>
        <taxon>Lachnospiraceae</taxon>
        <taxon>Mobilitalea</taxon>
    </lineage>
</organism>
<dbReference type="Pfam" id="PF12704">
    <property type="entry name" value="MacB_PCD"/>
    <property type="match status" value="1"/>
</dbReference>
<keyword evidence="4" id="KW-1185">Reference proteome</keyword>
<dbReference type="Proteomes" id="UP000623269">
    <property type="component" value="Unassembled WGS sequence"/>
</dbReference>
<feature type="domain" description="MacB-like periplasmic core" evidence="2">
    <location>
        <begin position="50"/>
        <end position="177"/>
    </location>
</feature>
<reference evidence="3" key="1">
    <citation type="submission" date="2020-12" db="EMBL/GenBank/DDBJ databases">
        <title>M. sibirica DSM 26468T genome.</title>
        <authorList>
            <person name="Thieme N."/>
            <person name="Rettenmaier R."/>
            <person name="Zverlov V."/>
            <person name="Liebl W."/>
        </authorList>
    </citation>
    <scope>NUCLEOTIDE SEQUENCE</scope>
    <source>
        <strain evidence="3">DSM 26468</strain>
    </source>
</reference>
<accession>A0A8J7HB53</accession>
<protein>
    <submittedName>
        <fullName evidence="3">ABC transporter permease</fullName>
    </submittedName>
</protein>
<keyword evidence="1" id="KW-0812">Transmembrane</keyword>
<gene>
    <name evidence="3" type="ORF">I5677_01710</name>
</gene>
<feature type="transmembrane region" description="Helical" evidence="1">
    <location>
        <begin position="233"/>
        <end position="251"/>
    </location>
</feature>
<evidence type="ECO:0000256" key="1">
    <source>
        <dbReference type="SAM" id="Phobius"/>
    </source>
</evidence>
<dbReference type="RefSeq" id="WP_197659817.1">
    <property type="nucleotide sequence ID" value="NZ_JAEAGR010000001.1"/>
</dbReference>
<dbReference type="InterPro" id="IPR025857">
    <property type="entry name" value="MacB_PCD"/>
</dbReference>
<keyword evidence="1" id="KW-0472">Membrane</keyword>
<evidence type="ECO:0000259" key="2">
    <source>
        <dbReference type="Pfam" id="PF12704"/>
    </source>
</evidence>
<keyword evidence="1" id="KW-1133">Transmembrane helix</keyword>
<dbReference type="AlphaFoldDB" id="A0A8J7HB53"/>
<feature type="transmembrane region" description="Helical" evidence="1">
    <location>
        <begin position="257"/>
        <end position="275"/>
    </location>
</feature>
<evidence type="ECO:0000313" key="4">
    <source>
        <dbReference type="Proteomes" id="UP000623269"/>
    </source>
</evidence>
<feature type="transmembrane region" description="Helical" evidence="1">
    <location>
        <begin position="14"/>
        <end position="33"/>
    </location>
</feature>